<keyword evidence="2" id="KW-1185">Reference proteome</keyword>
<comment type="caution">
    <text evidence="1">The sequence shown here is derived from an EMBL/GenBank/DDBJ whole genome shotgun (WGS) entry which is preliminary data.</text>
</comment>
<gene>
    <name evidence="1" type="ORF">RYX56_21955</name>
</gene>
<reference evidence="1 2" key="1">
    <citation type="submission" date="2023-10" db="EMBL/GenBank/DDBJ databases">
        <title>Screening of Alkalihalobacillus lindianensis BZ-TG-R113 and Its Alleviation of Salt Stress on Rapeseed Growth.</title>
        <authorList>
            <person name="Zhao B."/>
            <person name="Guo T."/>
        </authorList>
    </citation>
    <scope>NUCLEOTIDE SEQUENCE [LARGE SCALE GENOMIC DNA]</scope>
    <source>
        <strain evidence="1 2">BZ-TG-R113</strain>
    </source>
</reference>
<accession>A0ABU3XI43</accession>
<proteinExistence type="predicted"/>
<dbReference type="SUPFAM" id="SSF56935">
    <property type="entry name" value="Porins"/>
    <property type="match status" value="1"/>
</dbReference>
<dbReference type="RefSeq" id="WP_317124064.1">
    <property type="nucleotide sequence ID" value="NZ_JAWJBA010000207.1"/>
</dbReference>
<dbReference type="Proteomes" id="UP001287282">
    <property type="component" value="Unassembled WGS sequence"/>
</dbReference>
<organism evidence="1 2">
    <name type="scientific">Alkalihalophilus lindianensis</name>
    <dbReference type="NCBI Taxonomy" id="1630542"/>
    <lineage>
        <taxon>Bacteria</taxon>
        <taxon>Bacillati</taxon>
        <taxon>Bacillota</taxon>
        <taxon>Bacilli</taxon>
        <taxon>Bacillales</taxon>
        <taxon>Bacillaceae</taxon>
        <taxon>Alkalihalophilus</taxon>
    </lineage>
</organism>
<sequence length="75" mass="8324">LLNAGIGTDIINIKNKNTICSIYLTASNLTDISYQNHLSRLKYVGGNIASRTIGIYNPGRNFTIKLNIPMQQNKN</sequence>
<protein>
    <submittedName>
        <fullName evidence="1">Uncharacterized protein</fullName>
    </submittedName>
</protein>
<dbReference type="EMBL" id="JAWJBA010000207">
    <property type="protein sequence ID" value="MDV2687018.1"/>
    <property type="molecule type" value="Genomic_DNA"/>
</dbReference>
<feature type="non-terminal residue" evidence="1">
    <location>
        <position position="1"/>
    </location>
</feature>
<evidence type="ECO:0000313" key="1">
    <source>
        <dbReference type="EMBL" id="MDV2687018.1"/>
    </source>
</evidence>
<name>A0ABU3XI43_9BACI</name>
<evidence type="ECO:0000313" key="2">
    <source>
        <dbReference type="Proteomes" id="UP001287282"/>
    </source>
</evidence>